<dbReference type="Proteomes" id="UP001285441">
    <property type="component" value="Unassembled WGS sequence"/>
</dbReference>
<evidence type="ECO:0000256" key="8">
    <source>
        <dbReference type="SAM" id="MobiDB-lite"/>
    </source>
</evidence>
<evidence type="ECO:0000256" key="7">
    <source>
        <dbReference type="ARBA" id="ARBA00023288"/>
    </source>
</evidence>
<keyword evidence="5" id="KW-0472">Membrane</keyword>
<proteinExistence type="predicted"/>
<evidence type="ECO:0000256" key="4">
    <source>
        <dbReference type="ARBA" id="ARBA00022729"/>
    </source>
</evidence>
<feature type="signal peptide" evidence="9">
    <location>
        <begin position="1"/>
        <end position="21"/>
    </location>
</feature>
<protein>
    <recommendedName>
        <fullName evidence="10">Copper acquisition factor BIM1-like domain-containing protein</fullName>
    </recommendedName>
</protein>
<evidence type="ECO:0000256" key="2">
    <source>
        <dbReference type="ARBA" id="ARBA00022475"/>
    </source>
</evidence>
<dbReference type="InterPro" id="IPR046530">
    <property type="entry name" value="BIM1-like_dom"/>
</dbReference>
<keyword evidence="6" id="KW-0325">Glycoprotein</keyword>
<dbReference type="GO" id="GO:0098552">
    <property type="term" value="C:side of membrane"/>
    <property type="evidence" value="ECO:0007669"/>
    <property type="project" value="UniProtKB-KW"/>
</dbReference>
<keyword evidence="4 9" id="KW-0732">Signal</keyword>
<keyword evidence="12" id="KW-1185">Reference proteome</keyword>
<accession>A0AAE0P8Q1</accession>
<dbReference type="InterPro" id="IPR046936">
    <property type="entry name" value="BIM1-like"/>
</dbReference>
<sequence length="274" mass="29239">MATIMTTIAWAVALLATCVHAHVVITYPGWRGNNLIVNESFPFGMQWIYPCGGIGTTTNRTYWPLTGGAVAIQPGWFQGHSQALIYINLGLGEEPKNMSMPMTKFHITGPPGNLPYPDTVCLPQVPLPKGVVPKNGDLATIQVVEASIHGAGQFSCVDIIFTDDATKLPPLNETTCFNTTRLIADSYNVVPDRAQDSFCKYVGNKEAGNASATWDWDPNAPRTGSNGTGTRVTGGPLPATSSTVPAGNGVGKMGVERVELVLWGVMLGGLYLFL</sequence>
<evidence type="ECO:0000256" key="1">
    <source>
        <dbReference type="ARBA" id="ARBA00004609"/>
    </source>
</evidence>
<name>A0AAE0P8Q1_9PEZI</name>
<evidence type="ECO:0000256" key="6">
    <source>
        <dbReference type="ARBA" id="ARBA00023180"/>
    </source>
</evidence>
<dbReference type="GO" id="GO:0005886">
    <property type="term" value="C:plasma membrane"/>
    <property type="evidence" value="ECO:0007669"/>
    <property type="project" value="UniProtKB-SubCell"/>
</dbReference>
<dbReference type="AlphaFoldDB" id="A0AAE0P8Q1"/>
<reference evidence="11" key="1">
    <citation type="journal article" date="2023" name="Mol. Phylogenet. Evol.">
        <title>Genome-scale phylogeny and comparative genomics of the fungal order Sordariales.</title>
        <authorList>
            <person name="Hensen N."/>
            <person name="Bonometti L."/>
            <person name="Westerberg I."/>
            <person name="Brannstrom I.O."/>
            <person name="Guillou S."/>
            <person name="Cros-Aarteil S."/>
            <person name="Calhoun S."/>
            <person name="Haridas S."/>
            <person name="Kuo A."/>
            <person name="Mondo S."/>
            <person name="Pangilinan J."/>
            <person name="Riley R."/>
            <person name="LaButti K."/>
            <person name="Andreopoulos B."/>
            <person name="Lipzen A."/>
            <person name="Chen C."/>
            <person name="Yan M."/>
            <person name="Daum C."/>
            <person name="Ng V."/>
            <person name="Clum A."/>
            <person name="Steindorff A."/>
            <person name="Ohm R.A."/>
            <person name="Martin F."/>
            <person name="Silar P."/>
            <person name="Natvig D.O."/>
            <person name="Lalanne C."/>
            <person name="Gautier V."/>
            <person name="Ament-Velasquez S.L."/>
            <person name="Kruys A."/>
            <person name="Hutchinson M.I."/>
            <person name="Powell A.J."/>
            <person name="Barry K."/>
            <person name="Miller A.N."/>
            <person name="Grigoriev I.V."/>
            <person name="Debuchy R."/>
            <person name="Gladieux P."/>
            <person name="Hiltunen Thoren M."/>
            <person name="Johannesson H."/>
        </authorList>
    </citation>
    <scope>NUCLEOTIDE SEQUENCE</scope>
    <source>
        <strain evidence="11">CBS 232.78</strain>
    </source>
</reference>
<keyword evidence="7" id="KW-0449">Lipoprotein</keyword>
<feature type="chain" id="PRO_5042201761" description="Copper acquisition factor BIM1-like domain-containing protein" evidence="9">
    <location>
        <begin position="22"/>
        <end position="274"/>
    </location>
</feature>
<dbReference type="PANTHER" id="PTHR34992:SF10">
    <property type="entry name" value="COPPER ACQUISITION FACTOR BIM1-LIKE DOMAIN-CONTAINING PROTEIN"/>
    <property type="match status" value="1"/>
</dbReference>
<keyword evidence="3" id="KW-0336">GPI-anchor</keyword>
<evidence type="ECO:0000256" key="3">
    <source>
        <dbReference type="ARBA" id="ARBA00022622"/>
    </source>
</evidence>
<dbReference type="Pfam" id="PF20238">
    <property type="entry name" value="BIM1-like_dom"/>
    <property type="match status" value="1"/>
</dbReference>
<dbReference type="PANTHER" id="PTHR34992">
    <property type="entry name" value="HYPHAL ANASTAMOSIS-7 PROTEIN"/>
    <property type="match status" value="1"/>
</dbReference>
<evidence type="ECO:0000259" key="10">
    <source>
        <dbReference type="Pfam" id="PF20238"/>
    </source>
</evidence>
<keyword evidence="2" id="KW-1003">Cell membrane</keyword>
<evidence type="ECO:0000313" key="12">
    <source>
        <dbReference type="Proteomes" id="UP001285441"/>
    </source>
</evidence>
<feature type="region of interest" description="Disordered" evidence="8">
    <location>
        <begin position="210"/>
        <end position="245"/>
    </location>
</feature>
<dbReference type="CDD" id="cd21176">
    <property type="entry name" value="LPMO_auxiliary-like"/>
    <property type="match status" value="1"/>
</dbReference>
<evidence type="ECO:0000256" key="5">
    <source>
        <dbReference type="ARBA" id="ARBA00023136"/>
    </source>
</evidence>
<organism evidence="11 12">
    <name type="scientific">Podospora didyma</name>
    <dbReference type="NCBI Taxonomy" id="330526"/>
    <lineage>
        <taxon>Eukaryota</taxon>
        <taxon>Fungi</taxon>
        <taxon>Dikarya</taxon>
        <taxon>Ascomycota</taxon>
        <taxon>Pezizomycotina</taxon>
        <taxon>Sordariomycetes</taxon>
        <taxon>Sordariomycetidae</taxon>
        <taxon>Sordariales</taxon>
        <taxon>Podosporaceae</taxon>
        <taxon>Podospora</taxon>
    </lineage>
</organism>
<feature type="domain" description="Copper acquisition factor BIM1-like" evidence="10">
    <location>
        <begin position="21"/>
        <end position="180"/>
    </location>
</feature>
<evidence type="ECO:0000256" key="9">
    <source>
        <dbReference type="SAM" id="SignalP"/>
    </source>
</evidence>
<reference evidence="11" key="2">
    <citation type="submission" date="2023-06" db="EMBL/GenBank/DDBJ databases">
        <authorList>
            <consortium name="Lawrence Berkeley National Laboratory"/>
            <person name="Haridas S."/>
            <person name="Hensen N."/>
            <person name="Bonometti L."/>
            <person name="Westerberg I."/>
            <person name="Brannstrom I.O."/>
            <person name="Guillou S."/>
            <person name="Cros-Aarteil S."/>
            <person name="Calhoun S."/>
            <person name="Kuo A."/>
            <person name="Mondo S."/>
            <person name="Pangilinan J."/>
            <person name="Riley R."/>
            <person name="LaButti K."/>
            <person name="Andreopoulos B."/>
            <person name="Lipzen A."/>
            <person name="Chen C."/>
            <person name="Yanf M."/>
            <person name="Daum C."/>
            <person name="Ng V."/>
            <person name="Clum A."/>
            <person name="Steindorff A."/>
            <person name="Ohm R."/>
            <person name="Martin F."/>
            <person name="Silar P."/>
            <person name="Natvig D."/>
            <person name="Lalanne C."/>
            <person name="Gautier V."/>
            <person name="Ament-velasquez S.L."/>
            <person name="Kruys A."/>
            <person name="Hutchinson M.I."/>
            <person name="Powell A.J."/>
            <person name="Barry K."/>
            <person name="Miller A.N."/>
            <person name="Grigoriev I.V."/>
            <person name="Debuchy R."/>
            <person name="Gladieux P."/>
            <person name="Thoren M.H."/>
            <person name="Johannesson H."/>
        </authorList>
    </citation>
    <scope>NUCLEOTIDE SEQUENCE</scope>
    <source>
        <strain evidence="11">CBS 232.78</strain>
    </source>
</reference>
<feature type="compositionally biased region" description="Polar residues" evidence="8">
    <location>
        <begin position="222"/>
        <end position="231"/>
    </location>
</feature>
<comment type="caution">
    <text evidence="11">The sequence shown here is derived from an EMBL/GenBank/DDBJ whole genome shotgun (WGS) entry which is preliminary data.</text>
</comment>
<gene>
    <name evidence="11" type="ORF">B0H63DRAFT_427127</name>
</gene>
<comment type="subcellular location">
    <subcellularLocation>
        <location evidence="1">Cell membrane</location>
        <topology evidence="1">Lipid-anchor</topology>
        <topology evidence="1">GPI-anchor</topology>
    </subcellularLocation>
</comment>
<evidence type="ECO:0000313" key="11">
    <source>
        <dbReference type="EMBL" id="KAK3395100.1"/>
    </source>
</evidence>
<dbReference type="EMBL" id="JAULSW010000001">
    <property type="protein sequence ID" value="KAK3395100.1"/>
    <property type="molecule type" value="Genomic_DNA"/>
</dbReference>